<keyword evidence="2" id="KW-0732">Signal</keyword>
<dbReference type="EMBL" id="DS989848">
    <property type="protein sequence ID" value="EDX75604.1"/>
    <property type="molecule type" value="Genomic_DNA"/>
</dbReference>
<feature type="chain" id="PRO_5002825318" description="Transglycosylase SLT domain-containing protein" evidence="2">
    <location>
        <begin position="31"/>
        <end position="341"/>
    </location>
</feature>
<sequence>MGFRFIKPVQRVLLSTALLSLGFWSSPVYAQASDAQVSALVEALRLAAPQTGRADDGLYSDWQIKPGNIPRWSKQCIGRELSPTDFEASPVTARAILVCVMRDVLNEQYRASNNNESVAIQRAAAWWMTGDGSQYNSIPENSYTYTYIQNVLKNYQQQRRNPQTQQSATPAQPTTTPSAAKPASSSQPTESQSSAASQPQAAARSSANNAISDTKVAALVEALRRAAPQTGIENDGLYSDWQIKPENIPRWSNQCIGEELTPADFAASPATARTILVCVMGDVFNEQYQASGNNETVAVQRAAAWWMTGDPQQYNQGSTADYTQRVLNFYRQSFLKLFPHL</sequence>
<organism evidence="3 4">
    <name type="scientific">Coleofasciculus chthonoplastes PCC 7420</name>
    <dbReference type="NCBI Taxonomy" id="118168"/>
    <lineage>
        <taxon>Bacteria</taxon>
        <taxon>Bacillati</taxon>
        <taxon>Cyanobacteriota</taxon>
        <taxon>Cyanophyceae</taxon>
        <taxon>Coleofasciculales</taxon>
        <taxon>Coleofasciculaceae</taxon>
        <taxon>Coleofasciculus</taxon>
    </lineage>
</organism>
<dbReference type="STRING" id="118168.MC7420_6259"/>
<dbReference type="RefSeq" id="WP_006100745.1">
    <property type="nucleotide sequence ID" value="NZ_DS989848.1"/>
</dbReference>
<evidence type="ECO:0000313" key="3">
    <source>
        <dbReference type="EMBL" id="EDX75604.1"/>
    </source>
</evidence>
<reference evidence="3 4" key="1">
    <citation type="submission" date="2008-07" db="EMBL/GenBank/DDBJ databases">
        <authorList>
            <person name="Tandeau de Marsac N."/>
            <person name="Ferriera S."/>
            <person name="Johnson J."/>
            <person name="Kravitz S."/>
            <person name="Beeson K."/>
            <person name="Sutton G."/>
            <person name="Rogers Y.-H."/>
            <person name="Friedman R."/>
            <person name="Frazier M."/>
            <person name="Venter J.C."/>
        </authorList>
    </citation>
    <scope>NUCLEOTIDE SEQUENCE [LARGE SCALE GENOMIC DNA]</scope>
    <source>
        <strain evidence="3 4">PCC 7420</strain>
    </source>
</reference>
<evidence type="ECO:0000313" key="4">
    <source>
        <dbReference type="Proteomes" id="UP000003835"/>
    </source>
</evidence>
<evidence type="ECO:0008006" key="5">
    <source>
        <dbReference type="Google" id="ProtNLM"/>
    </source>
</evidence>
<evidence type="ECO:0000256" key="2">
    <source>
        <dbReference type="SAM" id="SignalP"/>
    </source>
</evidence>
<protein>
    <recommendedName>
        <fullName evidence="5">Transglycosylase SLT domain-containing protein</fullName>
    </recommendedName>
</protein>
<gene>
    <name evidence="3" type="ORF">MC7420_6259</name>
</gene>
<dbReference type="eggNOG" id="COG1413">
    <property type="taxonomic scope" value="Bacteria"/>
</dbReference>
<keyword evidence="4" id="KW-1185">Reference proteome</keyword>
<feature type="signal peptide" evidence="2">
    <location>
        <begin position="1"/>
        <end position="30"/>
    </location>
</feature>
<feature type="region of interest" description="Disordered" evidence="1">
    <location>
        <begin position="157"/>
        <end position="209"/>
    </location>
</feature>
<proteinExistence type="predicted"/>
<dbReference type="Proteomes" id="UP000003835">
    <property type="component" value="Unassembled WGS sequence"/>
</dbReference>
<dbReference type="AlphaFoldDB" id="B4VQM2"/>
<dbReference type="HOGENOM" id="CLU_813063_0_0_3"/>
<name>B4VQM2_9CYAN</name>
<accession>B4VQM2</accession>
<feature type="compositionally biased region" description="Low complexity" evidence="1">
    <location>
        <begin position="157"/>
        <end position="207"/>
    </location>
</feature>
<evidence type="ECO:0000256" key="1">
    <source>
        <dbReference type="SAM" id="MobiDB-lite"/>
    </source>
</evidence>